<dbReference type="PANTHER" id="PTHR10005:SF25">
    <property type="entry name" value="SNO ONCOGENE, ISOFORM B"/>
    <property type="match status" value="1"/>
</dbReference>
<gene>
    <name evidence="4" type="primary">ski</name>
    <name evidence="4" type="ORF">T07_9617</name>
</gene>
<evidence type="ECO:0000313" key="5">
    <source>
        <dbReference type="Proteomes" id="UP000054630"/>
    </source>
</evidence>
<feature type="compositionally biased region" description="Basic residues" evidence="2">
    <location>
        <begin position="543"/>
        <end position="554"/>
    </location>
</feature>
<feature type="region of interest" description="Disordered" evidence="2">
    <location>
        <begin position="524"/>
        <end position="557"/>
    </location>
</feature>
<feature type="region of interest" description="Disordered" evidence="2">
    <location>
        <begin position="55"/>
        <end position="109"/>
    </location>
</feature>
<feature type="compositionally biased region" description="Low complexity" evidence="2">
    <location>
        <begin position="160"/>
        <end position="194"/>
    </location>
</feature>
<dbReference type="Pfam" id="PF08782">
    <property type="entry name" value="c-SKI_SMAD_bind"/>
    <property type="match status" value="1"/>
</dbReference>
<dbReference type="CDD" id="cd21079">
    <property type="entry name" value="DHD_Ski_Sno"/>
    <property type="match status" value="1"/>
</dbReference>
<dbReference type="SUPFAM" id="SSF63763">
    <property type="entry name" value="SAND domain-like"/>
    <property type="match status" value="1"/>
</dbReference>
<dbReference type="GO" id="GO:0005667">
    <property type="term" value="C:transcription regulator complex"/>
    <property type="evidence" value="ECO:0007669"/>
    <property type="project" value="TreeGrafter"/>
</dbReference>
<dbReference type="OrthoDB" id="3938623at2759"/>
<dbReference type="InterPro" id="IPR023216">
    <property type="entry name" value="Tscrpt_reg_SKI_SnoN"/>
</dbReference>
<dbReference type="PANTHER" id="PTHR10005">
    <property type="entry name" value="SKI ONCOGENE-RELATED"/>
    <property type="match status" value="1"/>
</dbReference>
<accession>A0A0V0RXA3</accession>
<feature type="compositionally biased region" description="Polar residues" evidence="2">
    <location>
        <begin position="58"/>
        <end position="68"/>
    </location>
</feature>
<dbReference type="Gene3D" id="3.10.260.20">
    <property type="entry name" value="Ski"/>
    <property type="match status" value="1"/>
</dbReference>
<dbReference type="InterPro" id="IPR010919">
    <property type="entry name" value="SAND-like_dom_sf"/>
</dbReference>
<dbReference type="SMART" id="SM01046">
    <property type="entry name" value="c-SKI_SMAD_bind"/>
    <property type="match status" value="1"/>
</dbReference>
<evidence type="ECO:0000256" key="2">
    <source>
        <dbReference type="SAM" id="MobiDB-lite"/>
    </source>
</evidence>
<protein>
    <submittedName>
        <fullName evidence="4">Ski oncogene</fullName>
    </submittedName>
</protein>
<dbReference type="EMBL" id="JYDL01000063">
    <property type="protein sequence ID" value="KRX19123.1"/>
    <property type="molecule type" value="Genomic_DNA"/>
</dbReference>
<dbReference type="GO" id="GO:0030514">
    <property type="term" value="P:negative regulation of BMP signaling pathway"/>
    <property type="evidence" value="ECO:0007669"/>
    <property type="project" value="TreeGrafter"/>
</dbReference>
<sequence>MIRDMTEEELLESGRRIGNLLKHYQTVALWNLAGPLANGVLVQTTSAAAASAAVGDNSAPSDQNSNLFSSTSATTESDTAAIATTAPPESSSGSGSKTGNSSSSSSRSCCPSLFWKTTAAAVDPDDNDDNDNDDDGLVRISRRQRRKRTIHYQQQEQQYNDKQNNNNSENKFNNNLIINNNNNNSSSSSSSSSSSRKRKSKSIYSRHSMGGVSIGDNDNNNNDRPPALPVLAARDSGAPMLCQQTLFEGESVACFVVGGERRLCFTQLLHSASFRQFSFADISRACAFLHIQCPPTSREQLDTLKLLGILPVSSTSCGLVTKSDATRLHSFLRIQSRASMLAKQRREAERGGIDGMYHHHHQQQQDQEQLVHGENLKNGGAKPAWLVVEHECFGGCRGRYYVHLYSTPAAECIECCDCGDLLSPETFVSHSHRNYERCVCHWGFDSANWRVYIHLPFDQDDTFYVHLLEQFKGRFEARSRHHDSTTLKRPLTDGTLSDERAKRRRCDAPEKMATFDKCSNLIHQHQQHLHHHQQQQQQQQQQHHQHHHHLHHHQQQQQLPIIDPALCHAYASMLYAERNLLRAQAVGGPLATASLAKPEYGGALDLSSASIFPQIPTAPLDLSIRFANNCPLPIVRDCDVQSTSLAKNIQMENDERMLKSLRMNRPETSDCTGVTGVEQLLNMDAKCMPGPTAQMQAKHPLLNKGLQSTGNESIDALLKKYISDPVGLQEIQSKLFECFKDAEMKMCSLSLQNRVLLQELLQAENRRQLVAQNLLPISTLLTKSFF</sequence>
<evidence type="ECO:0000259" key="3">
    <source>
        <dbReference type="SMART" id="SM01046"/>
    </source>
</evidence>
<feature type="compositionally biased region" description="Basic residues" evidence="2">
    <location>
        <begin position="140"/>
        <end position="150"/>
    </location>
</feature>
<feature type="region of interest" description="Disordered" evidence="2">
    <location>
        <begin position="121"/>
        <end position="229"/>
    </location>
</feature>
<dbReference type="InterPro" id="IPR009061">
    <property type="entry name" value="DNA-bd_dom_put_sf"/>
</dbReference>
<feature type="compositionally biased region" description="Acidic residues" evidence="2">
    <location>
        <begin position="123"/>
        <end position="135"/>
    </location>
</feature>
<name>A0A0V0RXA3_9BILA</name>
<dbReference type="AlphaFoldDB" id="A0A0V0RXA3"/>
<proteinExistence type="inferred from homology"/>
<dbReference type="InterPro" id="IPR037000">
    <property type="entry name" value="Ski_DNA-bd_sf"/>
</dbReference>
<feature type="region of interest" description="Disordered" evidence="2">
    <location>
        <begin position="482"/>
        <end position="506"/>
    </location>
</feature>
<dbReference type="GO" id="GO:0046332">
    <property type="term" value="F:SMAD binding"/>
    <property type="evidence" value="ECO:0007669"/>
    <property type="project" value="InterPro"/>
</dbReference>
<comment type="caution">
    <text evidence="4">The sequence shown here is derived from an EMBL/GenBank/DDBJ whole genome shotgun (WGS) entry which is preliminary data.</text>
</comment>
<feature type="compositionally biased region" description="Low complexity" evidence="2">
    <location>
        <begin position="69"/>
        <end position="108"/>
    </location>
</feature>
<organism evidence="4 5">
    <name type="scientific">Trichinella nelsoni</name>
    <dbReference type="NCBI Taxonomy" id="6336"/>
    <lineage>
        <taxon>Eukaryota</taxon>
        <taxon>Metazoa</taxon>
        <taxon>Ecdysozoa</taxon>
        <taxon>Nematoda</taxon>
        <taxon>Enoplea</taxon>
        <taxon>Dorylaimia</taxon>
        <taxon>Trichinellida</taxon>
        <taxon>Trichinellidae</taxon>
        <taxon>Trichinella</taxon>
    </lineage>
</organism>
<dbReference type="InterPro" id="IPR003380">
    <property type="entry name" value="SKI/SNO/DAC"/>
</dbReference>
<dbReference type="Proteomes" id="UP000054630">
    <property type="component" value="Unassembled WGS sequence"/>
</dbReference>
<keyword evidence="5" id="KW-1185">Reference proteome</keyword>
<feature type="domain" description="c-SKI SMAD4-binding" evidence="3">
    <location>
        <begin position="388"/>
        <end position="476"/>
    </location>
</feature>
<evidence type="ECO:0000256" key="1">
    <source>
        <dbReference type="ARBA" id="ARBA00009513"/>
    </source>
</evidence>
<dbReference type="SUPFAM" id="SSF46955">
    <property type="entry name" value="Putative DNA-binding domain"/>
    <property type="match status" value="1"/>
</dbReference>
<dbReference type="InterPro" id="IPR014890">
    <property type="entry name" value="c-SKI_SMAD4-bd_dom"/>
</dbReference>
<dbReference type="Pfam" id="PF02437">
    <property type="entry name" value="Ski_Sno_DHD"/>
    <property type="match status" value="1"/>
</dbReference>
<dbReference type="GO" id="GO:0000981">
    <property type="term" value="F:DNA-binding transcription factor activity, RNA polymerase II-specific"/>
    <property type="evidence" value="ECO:0007669"/>
    <property type="project" value="TreeGrafter"/>
</dbReference>
<dbReference type="GO" id="GO:0005634">
    <property type="term" value="C:nucleus"/>
    <property type="evidence" value="ECO:0007669"/>
    <property type="project" value="TreeGrafter"/>
</dbReference>
<feature type="compositionally biased region" description="Basic and acidic residues" evidence="2">
    <location>
        <begin position="497"/>
        <end position="506"/>
    </location>
</feature>
<evidence type="ECO:0000313" key="4">
    <source>
        <dbReference type="EMBL" id="KRX19123.1"/>
    </source>
</evidence>
<dbReference type="GO" id="GO:0000978">
    <property type="term" value="F:RNA polymerase II cis-regulatory region sequence-specific DNA binding"/>
    <property type="evidence" value="ECO:0007669"/>
    <property type="project" value="TreeGrafter"/>
</dbReference>
<dbReference type="STRING" id="6336.A0A0V0RXA3"/>
<comment type="similarity">
    <text evidence="1">Belongs to the SKI family.</text>
</comment>
<dbReference type="Gene3D" id="3.10.390.10">
    <property type="entry name" value="SAND domain-like"/>
    <property type="match status" value="1"/>
</dbReference>
<dbReference type="GO" id="GO:0005737">
    <property type="term" value="C:cytoplasm"/>
    <property type="evidence" value="ECO:0007669"/>
    <property type="project" value="TreeGrafter"/>
</dbReference>
<reference evidence="4 5" key="1">
    <citation type="submission" date="2015-01" db="EMBL/GenBank/DDBJ databases">
        <title>Evolution of Trichinella species and genotypes.</title>
        <authorList>
            <person name="Korhonen P.K."/>
            <person name="Edoardo P."/>
            <person name="Giuseppe L.R."/>
            <person name="Gasser R.B."/>
        </authorList>
    </citation>
    <scope>NUCLEOTIDE SEQUENCE [LARGE SCALE GENOMIC DNA]</scope>
    <source>
        <strain evidence="4">ISS37</strain>
    </source>
</reference>